<feature type="region of interest" description="Disordered" evidence="1">
    <location>
        <begin position="1244"/>
        <end position="1269"/>
    </location>
</feature>
<dbReference type="EMBL" id="KE356561">
    <property type="protein sequence ID" value="ERG93687.1"/>
    <property type="molecule type" value="Genomic_DNA"/>
</dbReference>
<protein>
    <submittedName>
        <fullName evidence="3">Uncharacterized protein</fullName>
    </submittedName>
</protein>
<evidence type="ECO:0000256" key="2">
    <source>
        <dbReference type="SAM" id="Phobius"/>
    </source>
</evidence>
<feature type="region of interest" description="Disordered" evidence="1">
    <location>
        <begin position="341"/>
        <end position="363"/>
    </location>
</feature>
<feature type="compositionally biased region" description="Gly residues" evidence="1">
    <location>
        <begin position="1075"/>
        <end position="1085"/>
    </location>
</feature>
<feature type="region of interest" description="Disordered" evidence="1">
    <location>
        <begin position="1064"/>
        <end position="1096"/>
    </location>
</feature>
<dbReference type="HOGENOM" id="CLU_258753_0_0_2"/>
<dbReference type="Proteomes" id="UP000030710">
    <property type="component" value="Unassembled WGS sequence"/>
</dbReference>
<accession>U1PJ41</accession>
<evidence type="ECO:0000313" key="3">
    <source>
        <dbReference type="EMBL" id="ERG93687.1"/>
    </source>
</evidence>
<sequence>MSGNIVEKSSAVFFAAVMVISMVAIGGFAGTAAAANNDGLSSVNSVTAPDIEPEQNDVAVTYDVQYTHETNGDEEDISVDLSQTVDGAASIDSVSNLRLTSGDTGEVTVGSLTSSGSPTDTVTFTSTDDAGAANDQVTVSFDVTYDTTGQATEGSGTNTITASDQSATHQTATDTSGFVDSQIIFNSAQTNNADSSGQVDEIQLTFSEEVDDTATGLDTSLITSIGTGSVDSVSTGASANDEQLVVGVSGVGGTGSNPTITVDQSAIVDKSGTTGVGTRQQTAIDALAPFITSARQSAASEITVTFSEEVEDGGDGGLDASDLTFVDNNGQRATSITGATFSADSTSGTFSTDSDIASDDINTDQIEVNTGDVDPVESGSNTGTPDQAALQSTTLLQNPSGFDLQGDSNNEISTDIGGSATQNLRAGSAAQELDLIRVRDVSGGGSPLSARTIFEMPDGVTINESATDLLVTTTSGNLDITITGSQIVDENTLRINHSGSSVNGEILRVSGVSVDVASDVPASQGGVASDINVDFATGNLDTALVTAEKPQIQTGATQDISAGGNDQDATSLSPIVVQTGTNVDGQIANQTDIVINANASNGVTFNTDTDPTTLTAVTTGNTEVDISSATLTEDALTIPVTAHFDAGDSVSIDATAGDTLDVDATGNAEDAKLSATVVANGTTGDVTTQSSSNNPDINIQKPEIDIGNGDANDPAGQAVIGASATDTNDNFVNIVGGAADRIDVNFQTNNPLRSGSDIVIQTNRSDVTFVTGASTGTTVANNDDQTFDAEVTTGVPSVTNINININQNEIVVTLNNPQNIGNNDVLSLNEPPVSVASSVPDETSVAVGIVVETSPSSGTTVTTTSNNTDPENDFFELERPDVLLNNDNNATVDIDADGESQFVDLDIAANNAGAETDNALVIDAEDVNDQIDTDTTVSVELEDNTGVTFDQSVTATNDGTTGLSNGDDGTTSIDAEFATVSNVQYSQGQLSFDVDAVSQTGAGEITIDQLFLNVTSGASNADVTVTTTTVSGNDVTTNANTIVESNEVNPSNVFADANVGEDPADADVGPNRDGSNGGDFGGIGTGEAVDESTTDDNPTVDETITGSVFIQDGAAGNAFGGASVNLELAQQPDGSEGASFNTTALTTNSNGLANYEFTIGDTDGTYVINASTDSGSTNITYEAVPGQAADVTVTPIENAIAGDGTEIGQAAFFVNATDANGNSIQATPTVSLTADNVGTTEVAEFSDASPAGSRASVNAAGETGDLSDGDAQFDIDADGSSVVEVNTDTVQNVTLTVTLNQNSDSGTVRFFENVGQVDLTVSHCRYILVLYLNAI</sequence>
<keyword evidence="2" id="KW-1133">Transmembrane helix</keyword>
<keyword evidence="2" id="KW-0472">Membrane</keyword>
<gene>
    <name evidence="3" type="ORF">J07HQW2_00120</name>
</gene>
<organism evidence="3 4">
    <name type="scientific">Haloquadratum walsbyi J07HQW2</name>
    <dbReference type="NCBI Taxonomy" id="1238425"/>
    <lineage>
        <taxon>Archaea</taxon>
        <taxon>Methanobacteriati</taxon>
        <taxon>Methanobacteriota</taxon>
        <taxon>Stenosarchaea group</taxon>
        <taxon>Halobacteria</taxon>
        <taxon>Halobacteriales</taxon>
        <taxon>Haloferacaceae</taxon>
        <taxon>Haloquadratum</taxon>
    </lineage>
</organism>
<keyword evidence="2" id="KW-0812">Transmembrane</keyword>
<name>U1PJ41_9EURY</name>
<evidence type="ECO:0000256" key="1">
    <source>
        <dbReference type="SAM" id="MobiDB-lite"/>
    </source>
</evidence>
<reference evidence="3 4" key="1">
    <citation type="journal article" date="2013" name="PLoS ONE">
        <title>Assembly-driven community genomics of a hypersaline microbial ecosystem.</title>
        <authorList>
            <person name="Podell S."/>
            <person name="Ugalde J.A."/>
            <person name="Narasingarao P."/>
            <person name="Banfield J.F."/>
            <person name="Heidelberg K.B."/>
            <person name="Allen E.E."/>
        </authorList>
    </citation>
    <scope>NUCLEOTIDE SEQUENCE [LARGE SCALE GENOMIC DNA]</scope>
    <source>
        <strain evidence="4">J07HQW2</strain>
    </source>
</reference>
<feature type="transmembrane region" description="Helical" evidence="2">
    <location>
        <begin position="12"/>
        <end position="35"/>
    </location>
</feature>
<proteinExistence type="predicted"/>
<dbReference type="RefSeq" id="WP_021053181.1">
    <property type="nucleotide sequence ID" value="NZ_KE356561.1"/>
</dbReference>
<feature type="compositionally biased region" description="Low complexity" evidence="1">
    <location>
        <begin position="341"/>
        <end position="354"/>
    </location>
</feature>
<dbReference type="STRING" id="1238425.J07HQW2_00120"/>
<evidence type="ECO:0000313" key="4">
    <source>
        <dbReference type="Proteomes" id="UP000030710"/>
    </source>
</evidence>